<evidence type="ECO:0000313" key="2">
    <source>
        <dbReference type="EMBL" id="MFC4666567.1"/>
    </source>
</evidence>
<comment type="caution">
    <text evidence="2">The sequence shown here is derived from an EMBL/GenBank/DDBJ whole genome shotgun (WGS) entry which is preliminary data.</text>
</comment>
<evidence type="ECO:0000313" key="3">
    <source>
        <dbReference type="Proteomes" id="UP001596020"/>
    </source>
</evidence>
<accession>A0ABV9K8N7</accession>
<dbReference type="SMART" id="SM00849">
    <property type="entry name" value="Lactamase_B"/>
    <property type="match status" value="1"/>
</dbReference>
<proteinExistence type="predicted"/>
<dbReference type="Gene3D" id="3.60.15.10">
    <property type="entry name" value="Ribonuclease Z/Hydroxyacylglutathione hydrolase-like"/>
    <property type="match status" value="1"/>
</dbReference>
<protein>
    <submittedName>
        <fullName evidence="2">MBL fold metallo-hydrolase</fullName>
    </submittedName>
</protein>
<dbReference type="RefSeq" id="WP_380079759.1">
    <property type="nucleotide sequence ID" value="NZ_JBHSGO010000207.1"/>
</dbReference>
<keyword evidence="3" id="KW-1185">Reference proteome</keyword>
<dbReference type="InterPro" id="IPR001279">
    <property type="entry name" value="Metallo-B-lactamas"/>
</dbReference>
<reference evidence="3" key="1">
    <citation type="journal article" date="2019" name="Int. J. Syst. Evol. Microbiol.">
        <title>The Global Catalogue of Microorganisms (GCM) 10K type strain sequencing project: providing services to taxonomists for standard genome sequencing and annotation.</title>
        <authorList>
            <consortium name="The Broad Institute Genomics Platform"/>
            <consortium name="The Broad Institute Genome Sequencing Center for Infectious Disease"/>
            <person name="Wu L."/>
            <person name="Ma J."/>
        </authorList>
    </citation>
    <scope>NUCLEOTIDE SEQUENCE [LARGE SCALE GENOMIC DNA]</scope>
    <source>
        <strain evidence="3">CGMCC 4.7357</strain>
    </source>
</reference>
<dbReference type="EMBL" id="JBHSGO010000207">
    <property type="protein sequence ID" value="MFC4666567.1"/>
    <property type="molecule type" value="Genomic_DNA"/>
</dbReference>
<gene>
    <name evidence="2" type="ORF">ACFO3G_08175</name>
</gene>
<name>A0ABV9K8N7_9PORP</name>
<evidence type="ECO:0000259" key="1">
    <source>
        <dbReference type="SMART" id="SM00849"/>
    </source>
</evidence>
<dbReference type="Proteomes" id="UP001596020">
    <property type="component" value="Unassembled WGS sequence"/>
</dbReference>
<dbReference type="InterPro" id="IPR036866">
    <property type="entry name" value="RibonucZ/Hydroxyglut_hydro"/>
</dbReference>
<dbReference type="PANTHER" id="PTHR47619:SF1">
    <property type="entry name" value="EXODEOXYRIBONUCLEASE WALJ"/>
    <property type="match status" value="1"/>
</dbReference>
<dbReference type="Pfam" id="PF12706">
    <property type="entry name" value="Lactamase_B_2"/>
    <property type="match status" value="1"/>
</dbReference>
<feature type="domain" description="Metallo-beta-lactamase" evidence="1">
    <location>
        <begin position="12"/>
        <end position="196"/>
    </location>
</feature>
<dbReference type="InterPro" id="IPR052533">
    <property type="entry name" value="WalJ/YycJ-like"/>
</dbReference>
<dbReference type="PANTHER" id="PTHR47619">
    <property type="entry name" value="METALLO-HYDROLASE YYCJ-RELATED"/>
    <property type="match status" value="1"/>
</dbReference>
<sequence length="269" mass="30277">MVRFMSLSSGSSGNCYYIESPEGAILIDVGINIRNISHDLKLHNISMADKVKAVLLTHDHADHIRSIGHLSEKYGFPIYATEKVFKGIDHARYVINKPEVRLRNVIVPEKSFSVAGFEVTAFDIPHDASQNVGYYITGHGLSFTLLTDVGHITSTIREYASKAIHLVVEANYDKEMLMFGSYPEFLKQRVSGPTGHLSNQETGEFLASVFRPEMENIWLCHLSKDNNHPELCWKTIENRLFNEGIRVGKDVTLTTLKRTQASPLYVLVP</sequence>
<dbReference type="SUPFAM" id="SSF56281">
    <property type="entry name" value="Metallo-hydrolase/oxidoreductase"/>
    <property type="match status" value="1"/>
</dbReference>
<organism evidence="2 3">
    <name type="scientific">Falsiporphyromonas endometrii</name>
    <dbReference type="NCBI Taxonomy" id="1387297"/>
    <lineage>
        <taxon>Bacteria</taxon>
        <taxon>Pseudomonadati</taxon>
        <taxon>Bacteroidota</taxon>
        <taxon>Bacteroidia</taxon>
        <taxon>Bacteroidales</taxon>
        <taxon>Porphyromonadaceae</taxon>
        <taxon>Falsiporphyromonas</taxon>
    </lineage>
</organism>